<feature type="transmembrane region" description="Helical" evidence="12">
    <location>
        <begin position="18"/>
        <end position="40"/>
    </location>
</feature>
<dbReference type="GO" id="GO:0004713">
    <property type="term" value="F:protein tyrosine kinase activity"/>
    <property type="evidence" value="ECO:0007669"/>
    <property type="project" value="TreeGrafter"/>
</dbReference>
<evidence type="ECO:0000313" key="14">
    <source>
        <dbReference type="EMBL" id="TFJ29150.1"/>
    </source>
</evidence>
<evidence type="ECO:0000256" key="8">
    <source>
        <dbReference type="ARBA" id="ARBA00022989"/>
    </source>
</evidence>
<dbReference type="GO" id="GO:0000271">
    <property type="term" value="P:polysaccharide biosynthetic process"/>
    <property type="evidence" value="ECO:0007669"/>
    <property type="project" value="UniProtKB-KW"/>
</dbReference>
<dbReference type="RefSeq" id="WP_109841464.1">
    <property type="nucleotide sequence ID" value="NZ_CBCPKG010000004.1"/>
</dbReference>
<dbReference type="InterPro" id="IPR036188">
    <property type="entry name" value="FAD/NAD-bd_sf"/>
</dbReference>
<comment type="caution">
    <text evidence="14">The sequence shown here is derived from an EMBL/GenBank/DDBJ whole genome shotgun (WGS) entry which is preliminary data.</text>
</comment>
<evidence type="ECO:0000256" key="7">
    <source>
        <dbReference type="ARBA" id="ARBA00022903"/>
    </source>
</evidence>
<evidence type="ECO:0000259" key="13">
    <source>
        <dbReference type="Pfam" id="PF02706"/>
    </source>
</evidence>
<comment type="subcellular location">
    <subcellularLocation>
        <location evidence="1">Cell membrane</location>
        <topology evidence="1">Multi-pass membrane protein</topology>
    </subcellularLocation>
</comment>
<evidence type="ECO:0000256" key="9">
    <source>
        <dbReference type="ARBA" id="ARBA00023136"/>
    </source>
</evidence>
<comment type="pathway">
    <text evidence="2">Capsule biogenesis; capsule polysaccharide biosynthesis.</text>
</comment>
<dbReference type="Pfam" id="PF02706">
    <property type="entry name" value="Wzz"/>
    <property type="match status" value="1"/>
</dbReference>
<evidence type="ECO:0000256" key="3">
    <source>
        <dbReference type="ARBA" id="ARBA00006683"/>
    </source>
</evidence>
<evidence type="ECO:0000313" key="15">
    <source>
        <dbReference type="Proteomes" id="UP000297938"/>
    </source>
</evidence>
<proteinExistence type="inferred from homology"/>
<dbReference type="GO" id="GO:0005886">
    <property type="term" value="C:plasma membrane"/>
    <property type="evidence" value="ECO:0007669"/>
    <property type="project" value="UniProtKB-SubCell"/>
</dbReference>
<organism evidence="14 15">
    <name type="scientific">Carnobacterium divergens</name>
    <name type="common">Lactobacillus divergens</name>
    <dbReference type="NCBI Taxonomy" id="2748"/>
    <lineage>
        <taxon>Bacteria</taxon>
        <taxon>Bacillati</taxon>
        <taxon>Bacillota</taxon>
        <taxon>Bacilli</taxon>
        <taxon>Lactobacillales</taxon>
        <taxon>Carnobacteriaceae</taxon>
        <taxon>Carnobacterium</taxon>
    </lineage>
</organism>
<sequence>MEETINLSELFEVIRKRMVLIIGGGLAGIILAAVITYFFITPQFNSSTQLLVNRAKDESQVATQWNDLQTDVQMINTYKDIIKGPVILEDVRKKLSTTSSVEQLASKIEIITQQNSQVFTIKVTDSDPYKAADIANTVAAVFQEKIGGIMSVQNVTQISSAHPNTSQVSPKPMLNILIGFIVGIMGMVGVSFLLEFMDKTVRDEKFISETLGWTNLGTISEMNFDELNAKSPSSIVSRRTKTRV</sequence>
<dbReference type="Gene3D" id="3.50.50.60">
    <property type="entry name" value="FAD/NAD(P)-binding domain"/>
    <property type="match status" value="1"/>
</dbReference>
<evidence type="ECO:0000256" key="1">
    <source>
        <dbReference type="ARBA" id="ARBA00004651"/>
    </source>
</evidence>
<keyword evidence="7" id="KW-0972">Capsule biogenesis/degradation</keyword>
<keyword evidence="6 12" id="KW-0812">Transmembrane</keyword>
<keyword evidence="10" id="KW-0270">Exopolysaccharide synthesis</keyword>
<dbReference type="STRING" id="2748.CDIV41_230169"/>
<evidence type="ECO:0000256" key="12">
    <source>
        <dbReference type="SAM" id="Phobius"/>
    </source>
</evidence>
<dbReference type="InterPro" id="IPR003856">
    <property type="entry name" value="LPS_length_determ_N"/>
</dbReference>
<evidence type="ECO:0000256" key="5">
    <source>
        <dbReference type="ARBA" id="ARBA00022475"/>
    </source>
</evidence>
<dbReference type="Proteomes" id="UP000297938">
    <property type="component" value="Unassembled WGS sequence"/>
</dbReference>
<keyword evidence="8 12" id="KW-1133">Transmembrane helix</keyword>
<dbReference type="InterPro" id="IPR050445">
    <property type="entry name" value="Bact_polysacc_biosynth/exp"/>
</dbReference>
<dbReference type="AlphaFoldDB" id="A0A2R7ZYW1"/>
<protein>
    <recommendedName>
        <fullName evidence="4">Capsular polysaccharide biosynthesis protein CpsC</fullName>
    </recommendedName>
</protein>
<comment type="similarity">
    <text evidence="3">Belongs to the CpsC/CapA family.</text>
</comment>
<gene>
    <name evidence="14" type="ORF">CKN69_01915</name>
</gene>
<keyword evidence="5" id="KW-1003">Cell membrane</keyword>
<evidence type="ECO:0000256" key="11">
    <source>
        <dbReference type="ARBA" id="ARBA00045736"/>
    </source>
</evidence>
<dbReference type="PANTHER" id="PTHR32309">
    <property type="entry name" value="TYROSINE-PROTEIN KINASE"/>
    <property type="match status" value="1"/>
</dbReference>
<evidence type="ECO:0000256" key="4">
    <source>
        <dbReference type="ARBA" id="ARBA00020739"/>
    </source>
</evidence>
<dbReference type="EMBL" id="NRPP01000004">
    <property type="protein sequence ID" value="TFJ29150.1"/>
    <property type="molecule type" value="Genomic_DNA"/>
</dbReference>
<feature type="transmembrane region" description="Helical" evidence="12">
    <location>
        <begin position="173"/>
        <end position="194"/>
    </location>
</feature>
<keyword evidence="9 12" id="KW-0472">Membrane</keyword>
<feature type="domain" description="Polysaccharide chain length determinant N-terminal" evidence="13">
    <location>
        <begin position="3"/>
        <end position="95"/>
    </location>
</feature>
<reference evidence="14 15" key="1">
    <citation type="journal article" date="2018" name="Int. J. Food Microbiol.">
        <title>Growth of Carnobacterium spp. isolated from chilled vacuum-packaged meat under relevant acidic conditions.</title>
        <authorList>
            <person name="Zhang P."/>
            <person name="Badoni M."/>
            <person name="Ganzle M."/>
            <person name="Yang X."/>
        </authorList>
    </citation>
    <scope>NUCLEOTIDE SEQUENCE [LARGE SCALE GENOMIC DNA]</scope>
    <source>
        <strain evidence="14 15">B2</strain>
    </source>
</reference>
<accession>A0A2R7ZYW1</accession>
<comment type="function">
    <text evidence="11">Required for CpsD phosphorylation. Involved in the regulation of capsular polysaccharide biosynthesis. May be part of a complex that directs the coordinated polymerization and export to the cell surface of the capsular polysaccharide.</text>
</comment>
<evidence type="ECO:0000256" key="10">
    <source>
        <dbReference type="ARBA" id="ARBA00023169"/>
    </source>
</evidence>
<evidence type="ECO:0000256" key="6">
    <source>
        <dbReference type="ARBA" id="ARBA00022692"/>
    </source>
</evidence>
<evidence type="ECO:0000256" key="2">
    <source>
        <dbReference type="ARBA" id="ARBA00005132"/>
    </source>
</evidence>
<name>A0A2R7ZYW1_CARDV</name>
<dbReference type="PANTHER" id="PTHR32309:SF13">
    <property type="entry name" value="FERRIC ENTEROBACTIN TRANSPORT PROTEIN FEPE"/>
    <property type="match status" value="1"/>
</dbReference>